<dbReference type="PANTHER" id="PTHR23084">
    <property type="entry name" value="PHOSPHATIDYLINOSITOL-4-PHOSPHATE 5-KINASE RELATED"/>
    <property type="match status" value="1"/>
</dbReference>
<dbReference type="EMBL" id="CAJOBQ010000023">
    <property type="protein sequence ID" value="CAF4218215.1"/>
    <property type="molecule type" value="Genomic_DNA"/>
</dbReference>
<evidence type="ECO:0000256" key="1">
    <source>
        <dbReference type="ARBA" id="ARBA00022737"/>
    </source>
</evidence>
<dbReference type="AlphaFoldDB" id="A0A818U1Y4"/>
<gene>
    <name evidence="4" type="ORF">KIK155_LOCUS26220</name>
    <name evidence="3" type="ORF">TIS948_LOCUS3385</name>
    <name evidence="7" type="ORF">TOA249_LOCUS29899</name>
    <name evidence="5" type="ORF">TSG867_LOCUS1121</name>
    <name evidence="6" type="ORF">UJA718_LOCUS26152</name>
</gene>
<proteinExistence type="predicted"/>
<dbReference type="Proteomes" id="UP000663825">
    <property type="component" value="Unassembled WGS sequence"/>
</dbReference>
<dbReference type="Proteomes" id="UP000663865">
    <property type="component" value="Unassembled WGS sequence"/>
</dbReference>
<dbReference type="Pfam" id="PF02493">
    <property type="entry name" value="MORN"/>
    <property type="match status" value="3"/>
</dbReference>
<dbReference type="EMBL" id="CAJNXB010000231">
    <property type="protein sequence ID" value="CAF3038403.1"/>
    <property type="molecule type" value="Genomic_DNA"/>
</dbReference>
<feature type="compositionally biased region" description="Polar residues" evidence="2">
    <location>
        <begin position="51"/>
        <end position="63"/>
    </location>
</feature>
<dbReference type="Proteomes" id="UP000663838">
    <property type="component" value="Unassembled WGS sequence"/>
</dbReference>
<dbReference type="Gene3D" id="2.20.110.10">
    <property type="entry name" value="Histone H3 K4-specific methyltransferase SET7/9 N-terminal domain"/>
    <property type="match status" value="1"/>
</dbReference>
<accession>A0A818U1Y4</accession>
<protein>
    <submittedName>
        <fullName evidence="4">Uncharacterized protein</fullName>
    </submittedName>
</protein>
<keyword evidence="1" id="KW-0677">Repeat</keyword>
<dbReference type="EMBL" id="CAJOBP010006687">
    <property type="protein sequence ID" value="CAF4498557.1"/>
    <property type="molecule type" value="Genomic_DNA"/>
</dbReference>
<evidence type="ECO:0000313" key="9">
    <source>
        <dbReference type="Proteomes" id="UP000663873"/>
    </source>
</evidence>
<evidence type="ECO:0000313" key="3">
    <source>
        <dbReference type="EMBL" id="CAF3038403.1"/>
    </source>
</evidence>
<evidence type="ECO:0000313" key="5">
    <source>
        <dbReference type="EMBL" id="CAF4218215.1"/>
    </source>
</evidence>
<reference evidence="4" key="1">
    <citation type="submission" date="2021-02" db="EMBL/GenBank/DDBJ databases">
        <authorList>
            <person name="Nowell W R."/>
        </authorList>
    </citation>
    <scope>NUCLEOTIDE SEQUENCE</scope>
</reference>
<dbReference type="SUPFAM" id="SSF82185">
    <property type="entry name" value="Histone H3 K4-specific methyltransferase SET7/9 N-terminal domain"/>
    <property type="match status" value="2"/>
</dbReference>
<evidence type="ECO:0000313" key="7">
    <source>
        <dbReference type="EMBL" id="CAF4889628.1"/>
    </source>
</evidence>
<dbReference type="InterPro" id="IPR003409">
    <property type="entry name" value="MORN"/>
</dbReference>
<dbReference type="Proteomes" id="UP000663873">
    <property type="component" value="Unassembled WGS sequence"/>
</dbReference>
<evidence type="ECO:0000313" key="4">
    <source>
        <dbReference type="EMBL" id="CAF3694491.1"/>
    </source>
</evidence>
<sequence length="115" mass="12835">MVITMRGQLKDNNFQGKGKMDFSDGNNYTGDWVDGITADQGAHIFLSGDRYQSSNSHMTTNEQLSEKLEDDKLHGKGKMDSPDGDNYTDYWAGDTSAGESTIIFNNGNRFERTHS</sequence>
<feature type="compositionally biased region" description="Basic and acidic residues" evidence="2">
    <location>
        <begin position="64"/>
        <end position="81"/>
    </location>
</feature>
<name>A0A818U1Y4_9BILA</name>
<organism evidence="4 8">
    <name type="scientific">Rotaria socialis</name>
    <dbReference type="NCBI Taxonomy" id="392032"/>
    <lineage>
        <taxon>Eukaryota</taxon>
        <taxon>Metazoa</taxon>
        <taxon>Spiralia</taxon>
        <taxon>Gnathifera</taxon>
        <taxon>Rotifera</taxon>
        <taxon>Eurotatoria</taxon>
        <taxon>Bdelloidea</taxon>
        <taxon>Philodinida</taxon>
        <taxon>Philodinidae</taxon>
        <taxon>Rotaria</taxon>
    </lineage>
</organism>
<evidence type="ECO:0000313" key="8">
    <source>
        <dbReference type="Proteomes" id="UP000663865"/>
    </source>
</evidence>
<dbReference type="Proteomes" id="UP000663862">
    <property type="component" value="Unassembled WGS sequence"/>
</dbReference>
<dbReference type="PANTHER" id="PTHR23084:SF263">
    <property type="entry name" value="MORN REPEAT-CONTAINING PROTEIN 1"/>
    <property type="match status" value="1"/>
</dbReference>
<dbReference type="EMBL" id="CAJNYV010004791">
    <property type="protein sequence ID" value="CAF3694491.1"/>
    <property type="molecule type" value="Genomic_DNA"/>
</dbReference>
<feature type="region of interest" description="Disordered" evidence="2">
    <location>
        <begin position="51"/>
        <end position="85"/>
    </location>
</feature>
<evidence type="ECO:0000313" key="6">
    <source>
        <dbReference type="EMBL" id="CAF4498557.1"/>
    </source>
</evidence>
<comment type="caution">
    <text evidence="4">The sequence shown here is derived from an EMBL/GenBank/DDBJ whole genome shotgun (WGS) entry which is preliminary data.</text>
</comment>
<evidence type="ECO:0000256" key="2">
    <source>
        <dbReference type="SAM" id="MobiDB-lite"/>
    </source>
</evidence>
<dbReference type="EMBL" id="CAJOBS010004874">
    <property type="protein sequence ID" value="CAF4889628.1"/>
    <property type="molecule type" value="Genomic_DNA"/>
</dbReference>
<keyword evidence="9" id="KW-1185">Reference proteome</keyword>